<dbReference type="RefSeq" id="WP_025415186.1">
    <property type="nucleotide sequence ID" value="NZ_CP007130.1"/>
</dbReference>
<keyword evidence="3" id="KW-1185">Reference proteome</keyword>
<keyword evidence="1" id="KW-0812">Transmembrane</keyword>
<feature type="transmembrane region" description="Helical" evidence="1">
    <location>
        <begin position="21"/>
        <end position="40"/>
    </location>
</feature>
<keyword evidence="1" id="KW-0472">Membrane</keyword>
<dbReference type="NCBIfam" id="TIGR02532">
    <property type="entry name" value="IV_pilin_GFxxxE"/>
    <property type="match status" value="1"/>
</dbReference>
<reference evidence="2 3" key="1">
    <citation type="journal article" date="2014" name="Genome Announc.">
        <title>Genome Sequence and Methylome of Soil Bacterium Gemmatirosa kalamazoonensis KBS708T, a Member of the Rarely Cultivated Gemmatimonadetes Phylum.</title>
        <authorList>
            <person name="Debruyn J.M."/>
            <person name="Radosevich M."/>
            <person name="Wommack K.E."/>
            <person name="Polson S.W."/>
            <person name="Hauser L.J."/>
            <person name="Fawaz M.N."/>
            <person name="Korlach J."/>
            <person name="Tsai Y.C."/>
        </authorList>
    </citation>
    <scope>NUCLEOTIDE SEQUENCE [LARGE SCALE GENOMIC DNA]</scope>
    <source>
        <strain evidence="2 3">KBS708</strain>
        <plasmid evidence="3">Plasmid 2</plasmid>
    </source>
</reference>
<gene>
    <name evidence="2" type="ORF">J421_6362</name>
</gene>
<organism evidence="2 3">
    <name type="scientific">Gemmatirosa kalamazoonensis</name>
    <dbReference type="NCBI Taxonomy" id="861299"/>
    <lineage>
        <taxon>Bacteria</taxon>
        <taxon>Pseudomonadati</taxon>
        <taxon>Gemmatimonadota</taxon>
        <taxon>Gemmatimonadia</taxon>
        <taxon>Gemmatimonadales</taxon>
        <taxon>Gemmatimonadaceae</taxon>
        <taxon>Gemmatirosa</taxon>
    </lineage>
</organism>
<protein>
    <recommendedName>
        <fullName evidence="4">Prepilin-type N-terminal cleavage/methylation domain-containing protein</fullName>
    </recommendedName>
</protein>
<dbReference type="EMBL" id="CP007130">
    <property type="protein sequence ID" value="AHG93897.1"/>
    <property type="molecule type" value="Genomic_DNA"/>
</dbReference>
<dbReference type="KEGG" id="gba:J421_6362"/>
<evidence type="ECO:0000313" key="3">
    <source>
        <dbReference type="Proteomes" id="UP000019151"/>
    </source>
</evidence>
<evidence type="ECO:0008006" key="4">
    <source>
        <dbReference type="Google" id="ProtNLM"/>
    </source>
</evidence>
<evidence type="ECO:0000313" key="2">
    <source>
        <dbReference type="EMBL" id="AHG93897.1"/>
    </source>
</evidence>
<dbReference type="Pfam" id="PF07963">
    <property type="entry name" value="N_methyl"/>
    <property type="match status" value="1"/>
</dbReference>
<proteinExistence type="predicted"/>
<dbReference type="PROSITE" id="PS00409">
    <property type="entry name" value="PROKAR_NTER_METHYL"/>
    <property type="match status" value="1"/>
</dbReference>
<geneLocation type="plasmid" evidence="2 3">
    <name>2</name>
</geneLocation>
<evidence type="ECO:0000256" key="1">
    <source>
        <dbReference type="SAM" id="Phobius"/>
    </source>
</evidence>
<sequence length="127" mass="13572">MSARVAAPPRHARRGFTLVEVVFAILLLSVGLLALATLGVTSSKMTRGGSVQTVASALAQARFDSLASIPCQTFVSAGTTTGKPPVYRGITERWVVTAATYRLDLQDTLTVPGRSRPLVYRNVLPCR</sequence>
<dbReference type="InterPro" id="IPR012902">
    <property type="entry name" value="N_methyl_site"/>
</dbReference>
<dbReference type="HOGENOM" id="CLU_1967378_0_0_0"/>
<dbReference type="InParanoid" id="W0RTV7"/>
<keyword evidence="2" id="KW-0614">Plasmid</keyword>
<accession>W0RTV7</accession>
<keyword evidence="1" id="KW-1133">Transmembrane helix</keyword>
<dbReference type="eggNOG" id="ENOG502ZE2C">
    <property type="taxonomic scope" value="Bacteria"/>
</dbReference>
<dbReference type="AlphaFoldDB" id="W0RTV7"/>
<dbReference type="Proteomes" id="UP000019151">
    <property type="component" value="Plasmid 2"/>
</dbReference>
<name>W0RTV7_9BACT</name>